<dbReference type="AlphaFoldDB" id="A0A2W4UDA3"/>
<feature type="domain" description="NAD-dependent epimerase/dehydratase" evidence="2">
    <location>
        <begin position="5"/>
        <end position="234"/>
    </location>
</feature>
<dbReference type="Gene3D" id="3.40.50.720">
    <property type="entry name" value="NAD(P)-binding Rossmann-like Domain"/>
    <property type="match status" value="1"/>
</dbReference>
<dbReference type="Proteomes" id="UP000249354">
    <property type="component" value="Unassembled WGS sequence"/>
</dbReference>
<dbReference type="InterPro" id="IPR036291">
    <property type="entry name" value="NAD(P)-bd_dom_sf"/>
</dbReference>
<accession>A0A2W4UDA3</accession>
<dbReference type="EMBL" id="QBMC01000046">
    <property type="protein sequence ID" value="PZO19276.1"/>
    <property type="molecule type" value="Genomic_DNA"/>
</dbReference>
<dbReference type="Pfam" id="PF01370">
    <property type="entry name" value="Epimerase"/>
    <property type="match status" value="1"/>
</dbReference>
<dbReference type="InterPro" id="IPR001509">
    <property type="entry name" value="Epimerase_deHydtase"/>
</dbReference>
<evidence type="ECO:0000313" key="3">
    <source>
        <dbReference type="EMBL" id="PZO19276.1"/>
    </source>
</evidence>
<dbReference type="SUPFAM" id="SSF51735">
    <property type="entry name" value="NAD(P)-binding Rossmann-fold domains"/>
    <property type="match status" value="1"/>
</dbReference>
<comment type="similarity">
    <text evidence="1">Belongs to the NAD(P)-dependent epimerase/dehydratase family.</text>
</comment>
<comment type="caution">
    <text evidence="3">The sequence shown here is derived from an EMBL/GenBank/DDBJ whole genome shotgun (WGS) entry which is preliminary data.</text>
</comment>
<sequence>MSNVILITGVAGFIGRYVARYFAAQGWSVVGTDSAPPENSPLANLVEYQRFYLPDAGFNQLIKKYSPQAFIHCAGRASVGLSVTDPSADFYSNTALTLEALNSLRLYAPECRFIFLSSAAVYGNPENLPVDEKQKTIPLSPYGFHKLQGEQLCLEFFKVYGLPTASARIFSAYGPGLRRQVMWDICHKAMIEQSVTLQGTGKESRDFIHAIDIAKALQLIATSSPMQGEAYNLATGREVSISELSTLLLDTLEYNGGFQFDGVVPVGNPLNWKADISKLSNIGFSPSVPIEKGVQIFANWCRAELVGV</sequence>
<evidence type="ECO:0000259" key="2">
    <source>
        <dbReference type="Pfam" id="PF01370"/>
    </source>
</evidence>
<reference evidence="3 4" key="2">
    <citation type="submission" date="2018-06" db="EMBL/GenBank/DDBJ databases">
        <title>Metagenomic assembly of (sub)arctic Cyanobacteria and their associated microbiome from non-axenic cultures.</title>
        <authorList>
            <person name="Baurain D."/>
        </authorList>
    </citation>
    <scope>NUCLEOTIDE SEQUENCE [LARGE SCALE GENOMIC DNA]</scope>
    <source>
        <strain evidence="3">ULC129bin1</strain>
    </source>
</reference>
<organism evidence="3 4">
    <name type="scientific">Leptolyngbya foveolarum</name>
    <dbReference type="NCBI Taxonomy" id="47253"/>
    <lineage>
        <taxon>Bacteria</taxon>
        <taxon>Bacillati</taxon>
        <taxon>Cyanobacteriota</taxon>
        <taxon>Cyanophyceae</taxon>
        <taxon>Leptolyngbyales</taxon>
        <taxon>Leptolyngbyaceae</taxon>
        <taxon>Leptolyngbya group</taxon>
        <taxon>Leptolyngbya</taxon>
    </lineage>
</organism>
<evidence type="ECO:0000256" key="1">
    <source>
        <dbReference type="ARBA" id="ARBA00007637"/>
    </source>
</evidence>
<protein>
    <submittedName>
        <fullName evidence="3">dTDP-glucose 4,6-dehydratase</fullName>
    </submittedName>
</protein>
<gene>
    <name evidence="3" type="ORF">DCF25_08825</name>
</gene>
<reference evidence="4" key="1">
    <citation type="submission" date="2018-04" db="EMBL/GenBank/DDBJ databases">
        <authorList>
            <person name="Cornet L."/>
        </authorList>
    </citation>
    <scope>NUCLEOTIDE SEQUENCE [LARGE SCALE GENOMIC DNA]</scope>
</reference>
<proteinExistence type="inferred from homology"/>
<evidence type="ECO:0000313" key="4">
    <source>
        <dbReference type="Proteomes" id="UP000249354"/>
    </source>
</evidence>
<name>A0A2W4UDA3_9CYAN</name>
<dbReference type="PANTHER" id="PTHR43000">
    <property type="entry name" value="DTDP-D-GLUCOSE 4,6-DEHYDRATASE-RELATED"/>
    <property type="match status" value="1"/>
</dbReference>